<evidence type="ECO:0000256" key="2">
    <source>
        <dbReference type="ARBA" id="ARBA00022692"/>
    </source>
</evidence>
<evidence type="ECO:0000256" key="4">
    <source>
        <dbReference type="ARBA" id="ARBA00022989"/>
    </source>
</evidence>
<evidence type="ECO:0000256" key="6">
    <source>
        <dbReference type="ARBA" id="ARBA00023170"/>
    </source>
</evidence>
<dbReference type="GO" id="GO:0016020">
    <property type="term" value="C:membrane"/>
    <property type="evidence" value="ECO:0007669"/>
    <property type="project" value="UniProtKB-SubCell"/>
</dbReference>
<evidence type="ECO:0000256" key="1">
    <source>
        <dbReference type="ARBA" id="ARBA00004479"/>
    </source>
</evidence>
<dbReference type="Gene3D" id="3.80.10.10">
    <property type="entry name" value="Ribonuclease Inhibitor"/>
    <property type="match status" value="1"/>
</dbReference>
<accession>I3SLE7</accession>
<keyword evidence="4 9" id="KW-1133">Transmembrane helix</keyword>
<sequence length="128" mass="14580">MLDLSYNNLCGRIPLGTQLRSFDASSYEGNADLCGKPLDKKCPGDEEAPQEPKSHKETSPEDNKSIYLSVAWGFITGFWSLWGSLLLSDTWRHTYMLFLNNIIDTVYVFTAVSAAKFQRWLKGLMEKY</sequence>
<keyword evidence="5 9" id="KW-0472">Membrane</keyword>
<evidence type="ECO:0000256" key="5">
    <source>
        <dbReference type="ARBA" id="ARBA00023136"/>
    </source>
</evidence>
<dbReference type="InterPro" id="IPR046956">
    <property type="entry name" value="RLP23-like"/>
</dbReference>
<reference evidence="10" key="1">
    <citation type="submission" date="2012-05" db="EMBL/GenBank/DDBJ databases">
        <authorList>
            <person name="Krishnakumar V."/>
            <person name="Cheung F."/>
            <person name="Xiao Y."/>
            <person name="Chan A."/>
            <person name="Moskal W.A."/>
            <person name="Town C.D."/>
        </authorList>
    </citation>
    <scope>NUCLEOTIDE SEQUENCE</scope>
</reference>
<keyword evidence="2 9" id="KW-0812">Transmembrane</keyword>
<dbReference type="InterPro" id="IPR032675">
    <property type="entry name" value="LRR_dom_sf"/>
</dbReference>
<protein>
    <submittedName>
        <fullName evidence="10">Uncharacterized protein</fullName>
    </submittedName>
</protein>
<dbReference type="EMBL" id="BT141295">
    <property type="protein sequence ID" value="AFK41089.1"/>
    <property type="molecule type" value="mRNA"/>
</dbReference>
<evidence type="ECO:0000313" key="10">
    <source>
        <dbReference type="EMBL" id="AFK41089.1"/>
    </source>
</evidence>
<proteinExistence type="evidence at transcript level"/>
<feature type="transmembrane region" description="Helical" evidence="9">
    <location>
        <begin position="94"/>
        <end position="115"/>
    </location>
</feature>
<evidence type="ECO:0000256" key="7">
    <source>
        <dbReference type="ARBA" id="ARBA00023180"/>
    </source>
</evidence>
<feature type="region of interest" description="Disordered" evidence="8">
    <location>
        <begin position="38"/>
        <end position="62"/>
    </location>
</feature>
<keyword evidence="6" id="KW-0675">Receptor</keyword>
<keyword evidence="7" id="KW-0325">Glycoprotein</keyword>
<keyword evidence="3" id="KW-0732">Signal</keyword>
<name>I3SLE7_LOTJA</name>
<feature type="transmembrane region" description="Helical" evidence="9">
    <location>
        <begin position="65"/>
        <end position="82"/>
    </location>
</feature>
<evidence type="ECO:0000256" key="9">
    <source>
        <dbReference type="SAM" id="Phobius"/>
    </source>
</evidence>
<organism evidence="10">
    <name type="scientific">Lotus japonicus</name>
    <name type="common">Lotus corniculatus var. japonicus</name>
    <dbReference type="NCBI Taxonomy" id="34305"/>
    <lineage>
        <taxon>Eukaryota</taxon>
        <taxon>Viridiplantae</taxon>
        <taxon>Streptophyta</taxon>
        <taxon>Embryophyta</taxon>
        <taxon>Tracheophyta</taxon>
        <taxon>Spermatophyta</taxon>
        <taxon>Magnoliopsida</taxon>
        <taxon>eudicotyledons</taxon>
        <taxon>Gunneridae</taxon>
        <taxon>Pentapetalae</taxon>
        <taxon>rosids</taxon>
        <taxon>fabids</taxon>
        <taxon>Fabales</taxon>
        <taxon>Fabaceae</taxon>
        <taxon>Papilionoideae</taxon>
        <taxon>50 kb inversion clade</taxon>
        <taxon>NPAAA clade</taxon>
        <taxon>Hologalegina</taxon>
        <taxon>robinioid clade</taxon>
        <taxon>Loteae</taxon>
        <taxon>Lotus</taxon>
    </lineage>
</organism>
<evidence type="ECO:0000256" key="8">
    <source>
        <dbReference type="SAM" id="MobiDB-lite"/>
    </source>
</evidence>
<comment type="subcellular location">
    <subcellularLocation>
        <location evidence="1">Membrane</location>
        <topology evidence="1">Single-pass type I membrane protein</topology>
    </subcellularLocation>
</comment>
<dbReference type="PANTHER" id="PTHR48063:SF98">
    <property type="entry name" value="LRR RECEPTOR-LIKE SERINE_THREONINE-PROTEIN KINASE FLS2"/>
    <property type="match status" value="1"/>
</dbReference>
<dbReference type="AlphaFoldDB" id="I3SLE7"/>
<evidence type="ECO:0000256" key="3">
    <source>
        <dbReference type="ARBA" id="ARBA00022729"/>
    </source>
</evidence>
<dbReference type="PANTHER" id="PTHR48063">
    <property type="entry name" value="LRR RECEPTOR-LIKE KINASE"/>
    <property type="match status" value="1"/>
</dbReference>